<dbReference type="AlphaFoldDB" id="A0A0F9W764"/>
<accession>A0A0F9W764</accession>
<gene>
    <name evidence="1" type="ORF">LCGC14_0317700</name>
</gene>
<evidence type="ECO:0000313" key="1">
    <source>
        <dbReference type="EMBL" id="KKN81511.1"/>
    </source>
</evidence>
<name>A0A0F9W764_9ZZZZ</name>
<reference evidence="1" key="1">
    <citation type="journal article" date="2015" name="Nature">
        <title>Complex archaea that bridge the gap between prokaryotes and eukaryotes.</title>
        <authorList>
            <person name="Spang A."/>
            <person name="Saw J.H."/>
            <person name="Jorgensen S.L."/>
            <person name="Zaremba-Niedzwiedzka K."/>
            <person name="Martijn J."/>
            <person name="Lind A.E."/>
            <person name="van Eijk R."/>
            <person name="Schleper C."/>
            <person name="Guy L."/>
            <person name="Ettema T.J."/>
        </authorList>
    </citation>
    <scope>NUCLEOTIDE SEQUENCE</scope>
</reference>
<comment type="caution">
    <text evidence="1">The sequence shown here is derived from an EMBL/GenBank/DDBJ whole genome shotgun (WGS) entry which is preliminary data.</text>
</comment>
<sequence length="133" mass="14587">MARQTVARKLSRQAAVTISGTTFGPDSKENTRIVAEIIENTFNGTMSALARVAEARVADEKVTMKKPSGVVGLHQCQNCEEYWLYESLGEIHKLYERVQPGEIMPSGECPKCGSVCHPVESDETVEGKDDGKE</sequence>
<protein>
    <submittedName>
        <fullName evidence="1">Uncharacterized protein</fullName>
    </submittedName>
</protein>
<dbReference type="EMBL" id="LAZR01000213">
    <property type="protein sequence ID" value="KKN81511.1"/>
    <property type="molecule type" value="Genomic_DNA"/>
</dbReference>
<proteinExistence type="predicted"/>
<organism evidence="1">
    <name type="scientific">marine sediment metagenome</name>
    <dbReference type="NCBI Taxonomy" id="412755"/>
    <lineage>
        <taxon>unclassified sequences</taxon>
        <taxon>metagenomes</taxon>
        <taxon>ecological metagenomes</taxon>
    </lineage>
</organism>